<reference evidence="14" key="2">
    <citation type="submission" date="2020-05" db="UniProtKB">
        <authorList>
            <consortium name="EnsemblMetazoa"/>
        </authorList>
    </citation>
    <scope>IDENTIFICATION</scope>
    <source>
        <strain evidence="14">Epiroticus2</strain>
    </source>
</reference>
<dbReference type="GO" id="GO:0000179">
    <property type="term" value="F:rRNA (adenine-N6,N6-)-dimethyltransferase activity"/>
    <property type="evidence" value="ECO:0007669"/>
    <property type="project" value="UniProtKB-UniRule"/>
</dbReference>
<dbReference type="PANTHER" id="PTHR11727">
    <property type="entry name" value="DIMETHYLADENOSINE TRANSFERASE"/>
    <property type="match status" value="1"/>
</dbReference>
<dbReference type="STRING" id="199890.A0A182PSI6"/>
<name>A0A182PSI6_9DIPT</name>
<dbReference type="EC" id="2.1.1.-" evidence="12"/>
<dbReference type="PROSITE" id="PS51689">
    <property type="entry name" value="SAM_RNA_A_N6_MT"/>
    <property type="match status" value="1"/>
</dbReference>
<dbReference type="Gene3D" id="3.40.50.150">
    <property type="entry name" value="Vaccinia Virus protein VP39"/>
    <property type="match status" value="1"/>
</dbReference>
<evidence type="ECO:0000313" key="14">
    <source>
        <dbReference type="EnsemblMetazoa" id="AEPI009921-PA"/>
    </source>
</evidence>
<comment type="subcellular location">
    <subcellularLocation>
        <location evidence="1">Mitochondrion</location>
    </subcellularLocation>
</comment>
<dbReference type="GO" id="GO:0034246">
    <property type="term" value="F:mitochondrial transcription factor activity"/>
    <property type="evidence" value="ECO:0007669"/>
    <property type="project" value="TreeGrafter"/>
</dbReference>
<keyword evidence="8" id="KW-0805">Transcription regulation</keyword>
<evidence type="ECO:0000313" key="15">
    <source>
        <dbReference type="Proteomes" id="UP000075885"/>
    </source>
</evidence>
<evidence type="ECO:0000256" key="8">
    <source>
        <dbReference type="ARBA" id="ARBA00023015"/>
    </source>
</evidence>
<dbReference type="Pfam" id="PF16033">
    <property type="entry name" value="DUF4789"/>
    <property type="match status" value="1"/>
</dbReference>
<evidence type="ECO:0000256" key="1">
    <source>
        <dbReference type="ARBA" id="ARBA00004173"/>
    </source>
</evidence>
<dbReference type="GO" id="GO:0005759">
    <property type="term" value="C:mitochondrial matrix"/>
    <property type="evidence" value="ECO:0007669"/>
    <property type="project" value="TreeGrafter"/>
</dbReference>
<dbReference type="PANTHER" id="PTHR11727:SF13">
    <property type="entry name" value="DIMETHYLADENOSINE TRANSFERASE 2, MITOCHONDRIAL"/>
    <property type="match status" value="1"/>
</dbReference>
<evidence type="ECO:0000256" key="11">
    <source>
        <dbReference type="PROSITE-ProRule" id="PRU01026"/>
    </source>
</evidence>
<proteinExistence type="inferred from homology"/>
<organism evidence="14 15">
    <name type="scientific">Anopheles epiroticus</name>
    <dbReference type="NCBI Taxonomy" id="199890"/>
    <lineage>
        <taxon>Eukaryota</taxon>
        <taxon>Metazoa</taxon>
        <taxon>Ecdysozoa</taxon>
        <taxon>Arthropoda</taxon>
        <taxon>Hexapoda</taxon>
        <taxon>Insecta</taxon>
        <taxon>Pterygota</taxon>
        <taxon>Neoptera</taxon>
        <taxon>Endopterygota</taxon>
        <taxon>Diptera</taxon>
        <taxon>Nematocera</taxon>
        <taxon>Culicoidea</taxon>
        <taxon>Culicidae</taxon>
        <taxon>Anophelinae</taxon>
        <taxon>Anopheles</taxon>
    </lineage>
</organism>
<keyword evidence="7" id="KW-0809">Transit peptide</keyword>
<dbReference type="AlphaFoldDB" id="A0A182PSI6"/>
<evidence type="ECO:0000256" key="6">
    <source>
        <dbReference type="ARBA" id="ARBA00022884"/>
    </source>
</evidence>
<evidence type="ECO:0000256" key="2">
    <source>
        <dbReference type="ARBA" id="ARBA00022552"/>
    </source>
</evidence>
<feature type="binding site" evidence="11">
    <location>
        <position position="151"/>
    </location>
    <ligand>
        <name>S-adenosyl-L-methionine</name>
        <dbReference type="ChEBI" id="CHEBI:59789"/>
    </ligand>
</feature>
<dbReference type="GO" id="GO:0003723">
    <property type="term" value="F:RNA binding"/>
    <property type="evidence" value="ECO:0007669"/>
    <property type="project" value="UniProtKB-UniRule"/>
</dbReference>
<evidence type="ECO:0000256" key="5">
    <source>
        <dbReference type="ARBA" id="ARBA00022691"/>
    </source>
</evidence>
<dbReference type="InterPro" id="IPR001737">
    <property type="entry name" value="KsgA/Erm"/>
</dbReference>
<feature type="domain" description="DUF4789" evidence="13">
    <location>
        <begin position="539"/>
        <end position="614"/>
    </location>
</feature>
<evidence type="ECO:0000256" key="9">
    <source>
        <dbReference type="ARBA" id="ARBA00023128"/>
    </source>
</evidence>
<keyword evidence="3 11" id="KW-0489">Methyltransferase</keyword>
<keyword evidence="9" id="KW-0496">Mitochondrion</keyword>
<comment type="similarity">
    <text evidence="11 12">Belongs to the class I-like SAM-binding methyltransferase superfamily. rRNA adenine N(6)-methyltransferase family.</text>
</comment>
<dbReference type="GO" id="GO:0006391">
    <property type="term" value="P:transcription initiation at mitochondrial promoter"/>
    <property type="evidence" value="ECO:0007669"/>
    <property type="project" value="TreeGrafter"/>
</dbReference>
<dbReference type="Proteomes" id="UP000075885">
    <property type="component" value="Unassembled WGS sequence"/>
</dbReference>
<dbReference type="InterPro" id="IPR031993">
    <property type="entry name" value="DUF4789"/>
</dbReference>
<keyword evidence="5 11" id="KW-0949">S-adenosyl-L-methionine</keyword>
<keyword evidence="15" id="KW-1185">Reference proteome</keyword>
<feature type="binding site" evidence="11">
    <location>
        <position position="175"/>
    </location>
    <ligand>
        <name>S-adenosyl-L-methionine</name>
        <dbReference type="ChEBI" id="CHEBI:59789"/>
    </ligand>
</feature>
<feature type="binding site" evidence="11">
    <location>
        <position position="102"/>
    </location>
    <ligand>
        <name>S-adenosyl-L-methionine</name>
        <dbReference type="ChEBI" id="CHEBI:59789"/>
    </ligand>
</feature>
<keyword evidence="4 11" id="KW-0808">Transferase</keyword>
<sequence length="665" mass="76034">MTSNSLHFLRLIFPRWRTASTSSLCRMLANDAVATKPKTPRTRKPKAVTLAASDTGSKTDTVIPKDVLEYFHNTPGMDAAVLKQFPPAILRKSSLNTERFYVANHKTAEQIADVLTQDLPPERLLVEVNPGPGLLTERLMKRSVQNLRLYETDVSFEERLQSSFNLPKDALRIGDFNGLWRLSYLDGFDNGQRVCNLLNGLPHRKWHEEISFRLFSVIGTVKYLRYLMNSISNLSEFYSFGRYEMFLIMSPLLFSHIASTKDAGYKLYRGSAIVFQVYFEHELLGKVPRKHLLPWCTTPGGARKLRTKHQKLLEDGAEEWYLVRITPRHNLFEHLLPDNLGLFASFVTQHYVSRRNRIIPSLENWIPHCGARLILNSNYTRKSKKKGSFPEQEQVLPNQLLKSMPLSSNEFVENLNIFTEFGELKPTQVLTLFNEFINWSEFHQSPFLQAFESQKHKHRFVRALDDDEPTVDEPNETGACCLLGLLIAGCCSLPASTDILSRQENNSNRTELFAYPAEQSAIESKQNARNRTPIYIPKQCAENEILYPGDHENDWVCDCKPTFVYHPETQQCYQMYTRGYCPAGKLIYIEPKGKTPACVPNHCPDGKVRFMGVCAVLNQEHPLCHLANIKLVVGIDEDTHELECVNISDVPFNRTLLSNSTTARQ</sequence>
<protein>
    <recommendedName>
        <fullName evidence="12">rRNA adenine N(6)-methyltransferase</fullName>
        <ecNumber evidence="12">2.1.1.-</ecNumber>
    </recommendedName>
</protein>
<dbReference type="Pfam" id="PF00398">
    <property type="entry name" value="RrnaAD"/>
    <property type="match status" value="1"/>
</dbReference>
<keyword evidence="2 12" id="KW-0698">rRNA processing</keyword>
<dbReference type="SUPFAM" id="SSF53335">
    <property type="entry name" value="S-adenosyl-L-methionine-dependent methyltransferases"/>
    <property type="match status" value="1"/>
</dbReference>
<evidence type="ECO:0000256" key="4">
    <source>
        <dbReference type="ARBA" id="ARBA00022679"/>
    </source>
</evidence>
<dbReference type="InterPro" id="IPR029063">
    <property type="entry name" value="SAM-dependent_MTases_sf"/>
</dbReference>
<keyword evidence="10" id="KW-0804">Transcription</keyword>
<accession>A0A182PSI6</accession>
<keyword evidence="6 11" id="KW-0694">RNA-binding</keyword>
<evidence type="ECO:0000256" key="3">
    <source>
        <dbReference type="ARBA" id="ARBA00022603"/>
    </source>
</evidence>
<evidence type="ECO:0000256" key="10">
    <source>
        <dbReference type="ARBA" id="ARBA00023163"/>
    </source>
</evidence>
<comment type="caution">
    <text evidence="11">Lacks conserved residue(s) required for the propagation of feature annotation.</text>
</comment>
<dbReference type="EnsemblMetazoa" id="AEPI009921-RA">
    <property type="protein sequence ID" value="AEPI009921-PA"/>
    <property type="gene ID" value="AEPI009921"/>
</dbReference>
<dbReference type="VEuPathDB" id="VectorBase:AEPI009921"/>
<evidence type="ECO:0000259" key="13">
    <source>
        <dbReference type="Pfam" id="PF16033"/>
    </source>
</evidence>
<evidence type="ECO:0000256" key="7">
    <source>
        <dbReference type="ARBA" id="ARBA00022946"/>
    </source>
</evidence>
<evidence type="ECO:0000256" key="12">
    <source>
        <dbReference type="RuleBase" id="RU362106"/>
    </source>
</evidence>
<reference evidence="15" key="1">
    <citation type="submission" date="2013-03" db="EMBL/GenBank/DDBJ databases">
        <title>The Genome Sequence of Anopheles epiroticus epiroticus2.</title>
        <authorList>
            <consortium name="The Broad Institute Genomics Platform"/>
            <person name="Neafsey D.E."/>
            <person name="Howell P."/>
            <person name="Walker B."/>
            <person name="Young S.K."/>
            <person name="Zeng Q."/>
            <person name="Gargeya S."/>
            <person name="Fitzgerald M."/>
            <person name="Haas B."/>
            <person name="Abouelleil A."/>
            <person name="Allen A.W."/>
            <person name="Alvarado L."/>
            <person name="Arachchi H.M."/>
            <person name="Berlin A.M."/>
            <person name="Chapman S.B."/>
            <person name="Gainer-Dewar J."/>
            <person name="Goldberg J."/>
            <person name="Griggs A."/>
            <person name="Gujja S."/>
            <person name="Hansen M."/>
            <person name="Howarth C."/>
            <person name="Imamovic A."/>
            <person name="Ireland A."/>
            <person name="Larimer J."/>
            <person name="McCowan C."/>
            <person name="Murphy C."/>
            <person name="Pearson M."/>
            <person name="Poon T.W."/>
            <person name="Priest M."/>
            <person name="Roberts A."/>
            <person name="Saif S."/>
            <person name="Shea T."/>
            <person name="Sisk P."/>
            <person name="Sykes S."/>
            <person name="Wortman J."/>
            <person name="Nusbaum C."/>
            <person name="Birren B."/>
        </authorList>
    </citation>
    <scope>NUCLEOTIDE SEQUENCE [LARGE SCALE GENOMIC DNA]</scope>
    <source>
        <strain evidence="15">Epiroticus2</strain>
    </source>
</reference>